<sequence>MLQLPDLSLVAVYLALQAFNLLLVVIDFFQVVLLQRSQLLLLFAPYVCGWMDRWDHMHTQKHGRKPKIRFFIFNPPHFWYKNKTYLKYISSSAACFFPMAPPASLMEPPPPPPFPAPLPSSPNCNTFIQSMKSIGLNLYILGIGNLFIKYCHRLWCRKLPCPKAVCLEFWILI</sequence>
<keyword evidence="1" id="KW-1133">Transmembrane helix</keyword>
<accession>A0ABV0ZSL8</accession>
<comment type="caution">
    <text evidence="2">The sequence shown here is derived from an EMBL/GenBank/DDBJ whole genome shotgun (WGS) entry which is preliminary data.</text>
</comment>
<evidence type="ECO:0000256" key="1">
    <source>
        <dbReference type="SAM" id="Phobius"/>
    </source>
</evidence>
<dbReference type="Proteomes" id="UP001469553">
    <property type="component" value="Unassembled WGS sequence"/>
</dbReference>
<organism evidence="2 3">
    <name type="scientific">Ameca splendens</name>
    <dbReference type="NCBI Taxonomy" id="208324"/>
    <lineage>
        <taxon>Eukaryota</taxon>
        <taxon>Metazoa</taxon>
        <taxon>Chordata</taxon>
        <taxon>Craniata</taxon>
        <taxon>Vertebrata</taxon>
        <taxon>Euteleostomi</taxon>
        <taxon>Actinopterygii</taxon>
        <taxon>Neopterygii</taxon>
        <taxon>Teleostei</taxon>
        <taxon>Neoteleostei</taxon>
        <taxon>Acanthomorphata</taxon>
        <taxon>Ovalentaria</taxon>
        <taxon>Atherinomorphae</taxon>
        <taxon>Cyprinodontiformes</taxon>
        <taxon>Goodeidae</taxon>
        <taxon>Ameca</taxon>
    </lineage>
</organism>
<keyword evidence="1" id="KW-0472">Membrane</keyword>
<name>A0ABV0ZSL8_9TELE</name>
<feature type="transmembrane region" description="Helical" evidence="1">
    <location>
        <begin position="126"/>
        <end position="148"/>
    </location>
</feature>
<evidence type="ECO:0000313" key="3">
    <source>
        <dbReference type="Proteomes" id="UP001469553"/>
    </source>
</evidence>
<keyword evidence="3" id="KW-1185">Reference proteome</keyword>
<feature type="transmembrane region" description="Helical" evidence="1">
    <location>
        <begin position="85"/>
        <end position="106"/>
    </location>
</feature>
<dbReference type="EMBL" id="JAHRIP010070256">
    <property type="protein sequence ID" value="MEQ2308910.1"/>
    <property type="molecule type" value="Genomic_DNA"/>
</dbReference>
<evidence type="ECO:0000313" key="2">
    <source>
        <dbReference type="EMBL" id="MEQ2308910.1"/>
    </source>
</evidence>
<proteinExistence type="predicted"/>
<keyword evidence="1" id="KW-0812">Transmembrane</keyword>
<reference evidence="2 3" key="1">
    <citation type="submission" date="2021-06" db="EMBL/GenBank/DDBJ databases">
        <authorList>
            <person name="Palmer J.M."/>
        </authorList>
    </citation>
    <scope>NUCLEOTIDE SEQUENCE [LARGE SCALE GENOMIC DNA]</scope>
    <source>
        <strain evidence="2 3">AS_MEX2019</strain>
        <tissue evidence="2">Muscle</tissue>
    </source>
</reference>
<protein>
    <submittedName>
        <fullName evidence="2">Uncharacterized protein</fullName>
    </submittedName>
</protein>
<feature type="transmembrane region" description="Helical" evidence="1">
    <location>
        <begin position="12"/>
        <end position="34"/>
    </location>
</feature>
<gene>
    <name evidence="2" type="ORF">AMECASPLE_033117</name>
</gene>